<dbReference type="GO" id="GO:0030170">
    <property type="term" value="F:pyridoxal phosphate binding"/>
    <property type="evidence" value="ECO:0007669"/>
    <property type="project" value="InterPro"/>
</dbReference>
<dbReference type="OrthoDB" id="17255at2759"/>
<dbReference type="SUPFAM" id="SSF141673">
    <property type="entry name" value="MOSC N-terminal domain-like"/>
    <property type="match status" value="1"/>
</dbReference>
<dbReference type="PANTHER" id="PTHR14237">
    <property type="entry name" value="MOLYBDOPTERIN COFACTOR SULFURASE MOSC"/>
    <property type="match status" value="1"/>
</dbReference>
<evidence type="ECO:0000259" key="1">
    <source>
        <dbReference type="PROSITE" id="PS51340"/>
    </source>
</evidence>
<protein>
    <recommendedName>
        <fullName evidence="1">MOSC domain-containing protein</fullName>
    </recommendedName>
</protein>
<accession>A0A814QYD4</accession>
<dbReference type="Pfam" id="PF03473">
    <property type="entry name" value="MOSC"/>
    <property type="match status" value="1"/>
</dbReference>
<dbReference type="Proteomes" id="UP000663852">
    <property type="component" value="Unassembled WGS sequence"/>
</dbReference>
<name>A0A814QYD4_ADIRI</name>
<dbReference type="InterPro" id="IPR011037">
    <property type="entry name" value="Pyrv_Knase-like_insert_dom_sf"/>
</dbReference>
<dbReference type="PROSITE" id="PS51340">
    <property type="entry name" value="MOSC"/>
    <property type="match status" value="1"/>
</dbReference>
<dbReference type="GO" id="GO:0030151">
    <property type="term" value="F:molybdenum ion binding"/>
    <property type="evidence" value="ECO:0007669"/>
    <property type="project" value="InterPro"/>
</dbReference>
<sequence length="298" mass="34193">MHVHELFIFPIKSCAGIKVQEALVTKYGLALPSNPQIYDRRWMIVKEGRHQTQRVLPSMALIQPVLAKDGLTLRAPNMPDLFISTNAFPKEVMECQCWNDKILGLRYDDSVSQWLRTYFGTDDEFDLVAFDDEKFQGRQTKNGDVPNVARDGDMAVYHDMSALHLCSLESAADLNTRLEKKIEVYNFRPNIIVTDVSKPFEEDLWREIEINGVKLTWLAPCTRCLLPTVDQKTGIKDATLESWKVLRSYRRKPEPYGVSALFGIYLAPTDERSRVCGTIRVNDSIQVTKDDPDFWNTK</sequence>
<dbReference type="EMBL" id="CAJNOJ010000055">
    <property type="protein sequence ID" value="CAF0979873.1"/>
    <property type="molecule type" value="Genomic_DNA"/>
</dbReference>
<dbReference type="InterPro" id="IPR005302">
    <property type="entry name" value="MoCF_Sase_C"/>
</dbReference>
<reference evidence="3" key="1">
    <citation type="submission" date="2021-02" db="EMBL/GenBank/DDBJ databases">
        <authorList>
            <person name="Nowell W R."/>
        </authorList>
    </citation>
    <scope>NUCLEOTIDE SEQUENCE</scope>
</reference>
<dbReference type="Pfam" id="PF03476">
    <property type="entry name" value="MOSC_N"/>
    <property type="match status" value="1"/>
</dbReference>
<evidence type="ECO:0000313" key="4">
    <source>
        <dbReference type="Proteomes" id="UP000663828"/>
    </source>
</evidence>
<dbReference type="SUPFAM" id="SSF50800">
    <property type="entry name" value="PK beta-barrel domain-like"/>
    <property type="match status" value="1"/>
</dbReference>
<comment type="caution">
    <text evidence="3">The sequence shown here is derived from an EMBL/GenBank/DDBJ whole genome shotgun (WGS) entry which is preliminary data.</text>
</comment>
<organism evidence="3 4">
    <name type="scientific">Adineta ricciae</name>
    <name type="common">Rotifer</name>
    <dbReference type="NCBI Taxonomy" id="249248"/>
    <lineage>
        <taxon>Eukaryota</taxon>
        <taxon>Metazoa</taxon>
        <taxon>Spiralia</taxon>
        <taxon>Gnathifera</taxon>
        <taxon>Rotifera</taxon>
        <taxon>Eurotatoria</taxon>
        <taxon>Bdelloidea</taxon>
        <taxon>Adinetida</taxon>
        <taxon>Adinetidae</taxon>
        <taxon>Adineta</taxon>
    </lineage>
</organism>
<keyword evidence="4" id="KW-1185">Reference proteome</keyword>
<dbReference type="Proteomes" id="UP000663828">
    <property type="component" value="Unassembled WGS sequence"/>
</dbReference>
<dbReference type="PANTHER" id="PTHR14237:SF19">
    <property type="entry name" value="MITOCHONDRIAL AMIDOXIME REDUCING COMPONENT 1"/>
    <property type="match status" value="1"/>
</dbReference>
<evidence type="ECO:0000313" key="2">
    <source>
        <dbReference type="EMBL" id="CAF0979873.1"/>
    </source>
</evidence>
<dbReference type="GO" id="GO:0003824">
    <property type="term" value="F:catalytic activity"/>
    <property type="evidence" value="ECO:0007669"/>
    <property type="project" value="InterPro"/>
</dbReference>
<proteinExistence type="predicted"/>
<evidence type="ECO:0000313" key="3">
    <source>
        <dbReference type="EMBL" id="CAF1125440.1"/>
    </source>
</evidence>
<dbReference type="AlphaFoldDB" id="A0A814QYD4"/>
<dbReference type="EMBL" id="CAJNOR010001343">
    <property type="protein sequence ID" value="CAF1125440.1"/>
    <property type="molecule type" value="Genomic_DNA"/>
</dbReference>
<dbReference type="InterPro" id="IPR005303">
    <property type="entry name" value="MOCOS_middle"/>
</dbReference>
<gene>
    <name evidence="2" type="ORF">EDS130_LOCUS13815</name>
    <name evidence="3" type="ORF">XAT740_LOCUS19613</name>
</gene>
<feature type="domain" description="MOSC" evidence="1">
    <location>
        <begin position="133"/>
        <end position="288"/>
    </location>
</feature>